<reference evidence="2 3" key="1">
    <citation type="submission" date="2018-04" db="EMBL/GenBank/DDBJ databases">
        <title>Chitinophaga fuyangensis sp. nov., isolated from soil in a chemical factory.</title>
        <authorList>
            <person name="Chen K."/>
        </authorList>
    </citation>
    <scope>NUCLEOTIDE SEQUENCE [LARGE SCALE GENOMIC DNA]</scope>
    <source>
        <strain evidence="2 3">LY-1</strain>
    </source>
</reference>
<dbReference type="OrthoDB" id="1011751at2"/>
<feature type="transmembrane region" description="Helical" evidence="1">
    <location>
        <begin position="274"/>
        <end position="302"/>
    </location>
</feature>
<sequence>MKAFFRLLHKIIRTGVGRTRFVMAALGLGIATLLLLLAVQTWDDFEQLLYSQRNTTESADFLVVSKKIEHTSASVNASNMFTPEEVQAFSRQPFVKGLGGITSSQYKVDVAAPGNLQFTSEMFFEAMPDSFIDVHNDAFHWQQGSRVLPIILPNDFLNLYNFGFALTQDLPQISPESVKVIPLEITISNGVRREQFIGKVVGFSDRITSFLVPQSFMQWANASYGSGQPTPASRVIVKVDDPSNPALVKYLDDHAYSTNQDKLRHSRTRQVVQIIVSVIGFFGLVLLFFAMLVFSMFIQLIVASCRGEIELLVILGTAPGQLRRFLMKQFAPLYMITGIVALLIMSGLQYAASKALQAHGFFMGSWIGVYTGVALLVIISAVYLVNVMAVRKYVALYS</sequence>
<gene>
    <name evidence="2" type="ORF">DCC81_02335</name>
</gene>
<protein>
    <recommendedName>
        <fullName evidence="4">ABC transporter permease</fullName>
    </recommendedName>
</protein>
<proteinExistence type="predicted"/>
<keyword evidence="3" id="KW-1185">Reference proteome</keyword>
<evidence type="ECO:0000256" key="1">
    <source>
        <dbReference type="SAM" id="Phobius"/>
    </source>
</evidence>
<dbReference type="EMBL" id="QCYK01000001">
    <property type="protein sequence ID" value="PUZ28343.1"/>
    <property type="molecule type" value="Genomic_DNA"/>
</dbReference>
<feature type="transmembrane region" description="Helical" evidence="1">
    <location>
        <begin position="364"/>
        <end position="385"/>
    </location>
</feature>
<keyword evidence="1" id="KW-1133">Transmembrane helix</keyword>
<name>A0A2T7BKY0_9BACT</name>
<comment type="caution">
    <text evidence="2">The sequence shown here is derived from an EMBL/GenBank/DDBJ whole genome shotgun (WGS) entry which is preliminary data.</text>
</comment>
<keyword evidence="1" id="KW-0812">Transmembrane</keyword>
<feature type="transmembrane region" description="Helical" evidence="1">
    <location>
        <begin position="21"/>
        <end position="42"/>
    </location>
</feature>
<dbReference type="RefSeq" id="WP_108684982.1">
    <property type="nucleotide sequence ID" value="NZ_QCYK01000001.1"/>
</dbReference>
<dbReference type="AlphaFoldDB" id="A0A2T7BKY0"/>
<evidence type="ECO:0000313" key="3">
    <source>
        <dbReference type="Proteomes" id="UP000244450"/>
    </source>
</evidence>
<organism evidence="2 3">
    <name type="scientific">Chitinophaga parva</name>
    <dbReference type="NCBI Taxonomy" id="2169414"/>
    <lineage>
        <taxon>Bacteria</taxon>
        <taxon>Pseudomonadati</taxon>
        <taxon>Bacteroidota</taxon>
        <taxon>Chitinophagia</taxon>
        <taxon>Chitinophagales</taxon>
        <taxon>Chitinophagaceae</taxon>
        <taxon>Chitinophaga</taxon>
    </lineage>
</organism>
<accession>A0A2T7BKY0</accession>
<dbReference type="Proteomes" id="UP000244450">
    <property type="component" value="Unassembled WGS sequence"/>
</dbReference>
<keyword evidence="1" id="KW-0472">Membrane</keyword>
<evidence type="ECO:0000313" key="2">
    <source>
        <dbReference type="EMBL" id="PUZ28343.1"/>
    </source>
</evidence>
<feature type="transmembrane region" description="Helical" evidence="1">
    <location>
        <begin position="333"/>
        <end position="352"/>
    </location>
</feature>
<evidence type="ECO:0008006" key="4">
    <source>
        <dbReference type="Google" id="ProtNLM"/>
    </source>
</evidence>